<dbReference type="EMBL" id="GL883114">
    <property type="protein sequence ID" value="EGG05159.1"/>
    <property type="molecule type" value="Genomic_DNA"/>
</dbReference>
<keyword evidence="3" id="KW-1185">Reference proteome</keyword>
<proteinExistence type="predicted"/>
<protein>
    <submittedName>
        <fullName evidence="2">Uncharacterized protein</fullName>
    </submittedName>
</protein>
<dbReference type="Proteomes" id="UP000001072">
    <property type="component" value="Unassembled WGS sequence"/>
</dbReference>
<sequence length="230" mass="26379">MIRLKHERLQNEWDKREAIQKAINKSHLRPLPPSPLRQPITESKEERTAATNKTRRGTRIMGPKSHGHDHGSIESSTHDDLLGQNEWAKSSNGRSTALNTVVTKPRPSSDLALQHNHPNQSNSKGFSALRTHLSKLISNPSQPHQTLTHSGVIKNLIFSIKSFTSKPLTKYTLISLSFLMILKSFKDFRNRNQLINRFGFPSVWSLVQFIQWVLKKMMESFQMGTRFTYL</sequence>
<accession>F4RR59</accession>
<evidence type="ECO:0000313" key="2">
    <source>
        <dbReference type="EMBL" id="EGG05159.1"/>
    </source>
</evidence>
<dbReference type="HOGENOM" id="CLU_1205009_0_0_1"/>
<dbReference type="OrthoDB" id="3981028at2759"/>
<feature type="region of interest" description="Disordered" evidence="1">
    <location>
        <begin position="23"/>
        <end position="78"/>
    </location>
</feature>
<name>F4RR59_MELLP</name>
<dbReference type="AlphaFoldDB" id="F4RR59"/>
<evidence type="ECO:0000256" key="1">
    <source>
        <dbReference type="SAM" id="MobiDB-lite"/>
    </source>
</evidence>
<organism evidence="3">
    <name type="scientific">Melampsora larici-populina (strain 98AG31 / pathotype 3-4-7)</name>
    <name type="common">Poplar leaf rust fungus</name>
    <dbReference type="NCBI Taxonomy" id="747676"/>
    <lineage>
        <taxon>Eukaryota</taxon>
        <taxon>Fungi</taxon>
        <taxon>Dikarya</taxon>
        <taxon>Basidiomycota</taxon>
        <taxon>Pucciniomycotina</taxon>
        <taxon>Pucciniomycetes</taxon>
        <taxon>Pucciniales</taxon>
        <taxon>Melampsoraceae</taxon>
        <taxon>Melampsora</taxon>
    </lineage>
</organism>
<reference evidence="3" key="1">
    <citation type="journal article" date="2011" name="Proc. Natl. Acad. Sci. U.S.A.">
        <title>Obligate biotrophy features unraveled by the genomic analysis of rust fungi.</title>
        <authorList>
            <person name="Duplessis S."/>
            <person name="Cuomo C.A."/>
            <person name="Lin Y.-C."/>
            <person name="Aerts A."/>
            <person name="Tisserant E."/>
            <person name="Veneault-Fourrey C."/>
            <person name="Joly D.L."/>
            <person name="Hacquard S."/>
            <person name="Amselem J."/>
            <person name="Cantarel B.L."/>
            <person name="Chiu R."/>
            <person name="Coutinho P.M."/>
            <person name="Feau N."/>
            <person name="Field M."/>
            <person name="Frey P."/>
            <person name="Gelhaye E."/>
            <person name="Goldberg J."/>
            <person name="Grabherr M.G."/>
            <person name="Kodira C.D."/>
            <person name="Kohler A."/>
            <person name="Kuees U."/>
            <person name="Lindquist E.A."/>
            <person name="Lucas S.M."/>
            <person name="Mago R."/>
            <person name="Mauceli E."/>
            <person name="Morin E."/>
            <person name="Murat C."/>
            <person name="Pangilinan J.L."/>
            <person name="Park R."/>
            <person name="Pearson M."/>
            <person name="Quesneville H."/>
            <person name="Rouhier N."/>
            <person name="Sakthikumar S."/>
            <person name="Salamov A.A."/>
            <person name="Schmutz J."/>
            <person name="Selles B."/>
            <person name="Shapiro H."/>
            <person name="Tanguay P."/>
            <person name="Tuskan G.A."/>
            <person name="Henrissat B."/>
            <person name="Van de Peer Y."/>
            <person name="Rouze P."/>
            <person name="Ellis J.G."/>
            <person name="Dodds P.N."/>
            <person name="Schein J.E."/>
            <person name="Zhong S."/>
            <person name="Hamelin R.C."/>
            <person name="Grigoriev I.V."/>
            <person name="Szabo L.J."/>
            <person name="Martin F."/>
        </authorList>
    </citation>
    <scope>NUCLEOTIDE SEQUENCE [LARGE SCALE GENOMIC DNA]</scope>
    <source>
        <strain evidence="3">98AG31 / pathotype 3-4-7</strain>
    </source>
</reference>
<feature type="compositionally biased region" description="Basic and acidic residues" evidence="1">
    <location>
        <begin position="66"/>
        <end position="78"/>
    </location>
</feature>
<dbReference type="InParanoid" id="F4RR59"/>
<feature type="non-terminal residue" evidence="2">
    <location>
        <position position="1"/>
    </location>
</feature>
<gene>
    <name evidence="2" type="ORF">MELLADRAFT_72217</name>
</gene>
<evidence type="ECO:0000313" key="3">
    <source>
        <dbReference type="Proteomes" id="UP000001072"/>
    </source>
</evidence>
<dbReference type="KEGG" id="mlr:MELLADRAFT_72217"/>
<dbReference type="RefSeq" id="XP_007411524.1">
    <property type="nucleotide sequence ID" value="XM_007411462.1"/>
</dbReference>
<dbReference type="VEuPathDB" id="FungiDB:MELLADRAFT_72217"/>
<dbReference type="GeneID" id="18932043"/>